<dbReference type="PANTHER" id="PTHR35983:SF1">
    <property type="entry name" value="UPF0166 PROTEIN TM_0021"/>
    <property type="match status" value="1"/>
</dbReference>
<dbReference type="EMBL" id="FLQS01000047">
    <property type="protein sequence ID" value="SBS78162.1"/>
    <property type="molecule type" value="Genomic_DNA"/>
</dbReference>
<evidence type="ECO:0008006" key="3">
    <source>
        <dbReference type="Google" id="ProtNLM"/>
    </source>
</evidence>
<protein>
    <recommendedName>
        <fullName evidence="3">DUF190 domain-containing protein</fullName>
    </recommendedName>
</protein>
<dbReference type="SUPFAM" id="SSF54913">
    <property type="entry name" value="GlnB-like"/>
    <property type="match status" value="3"/>
</dbReference>
<accession>A0A1Y5PHM1</accession>
<dbReference type="PANTHER" id="PTHR35983">
    <property type="entry name" value="UPF0166 PROTEIN TM_0021"/>
    <property type="match status" value="1"/>
</dbReference>
<evidence type="ECO:0000313" key="2">
    <source>
        <dbReference type="EMBL" id="SBS78162.1"/>
    </source>
</evidence>
<reference evidence="2" key="1">
    <citation type="submission" date="2016-03" db="EMBL/GenBank/DDBJ databases">
        <authorList>
            <person name="Ploux O."/>
        </authorList>
    </citation>
    <scope>NUCLEOTIDE SEQUENCE</scope>
    <source>
        <strain evidence="2">UC10</strain>
    </source>
</reference>
<proteinExistence type="inferred from homology"/>
<dbReference type="InterPro" id="IPR003793">
    <property type="entry name" value="UPF0166"/>
</dbReference>
<dbReference type="InterPro" id="IPR015867">
    <property type="entry name" value="N-reg_PII/ATP_PRibTrfase_C"/>
</dbReference>
<comment type="similarity">
    <text evidence="1">Belongs to the UPF0166 family.</text>
</comment>
<evidence type="ECO:0000256" key="1">
    <source>
        <dbReference type="ARBA" id="ARBA00010554"/>
    </source>
</evidence>
<dbReference type="Gene3D" id="3.30.70.120">
    <property type="match status" value="3"/>
</dbReference>
<sequence>MNDECLKLTTYFGERQRSGGRFLAEAMLDLYGERQVASSIMLRGIAGFGLRHHLRTDESLSMSEDPPVAVIAVDTASVINDLLDPVMSMKKRGLLTLERARLLRDDIGAIELSDELHEATKLTVYVGRKERVFGVPAYIALCDLMYRRQLAGASVFLGVDGTSHGLRTRAKFFDRNIDVPVMIIAVGSGERIGKVLPELGGLLRRPLITVERVRICKRDGELLERPHALPGTDEHGLPLWQKLMIYTSESARYRGQPIHRALVRQLREQKASRGATVLRGIWGFHGDHEPHGDKLFQLARHVPVVTVVVDTPENIAASFDIIDTLTEEHGLVTSEMVPAQLTIDGDDRHGGTRMARHQY</sequence>
<name>A0A1Y5PHM1_9MYCO</name>
<dbReference type="InterPro" id="IPR011322">
    <property type="entry name" value="N-reg_PII-like_a/b"/>
</dbReference>
<organism evidence="2">
    <name type="scientific">uncultured Mycobacterium sp</name>
    <dbReference type="NCBI Taxonomy" id="171292"/>
    <lineage>
        <taxon>Bacteria</taxon>
        <taxon>Bacillati</taxon>
        <taxon>Actinomycetota</taxon>
        <taxon>Actinomycetes</taxon>
        <taxon>Mycobacteriales</taxon>
        <taxon>Mycobacteriaceae</taxon>
        <taxon>Mycobacterium</taxon>
        <taxon>environmental samples</taxon>
    </lineage>
</organism>
<gene>
    <name evidence="2" type="ORF">MHPYR_510046</name>
</gene>
<dbReference type="Pfam" id="PF02641">
    <property type="entry name" value="DUF190"/>
    <property type="match status" value="3"/>
</dbReference>
<dbReference type="AlphaFoldDB" id="A0A1Y5PHM1"/>